<dbReference type="Pfam" id="PF12688">
    <property type="entry name" value="TPR_5"/>
    <property type="match status" value="1"/>
</dbReference>
<name>A0A7Y3YLF9_9VIBR</name>
<protein>
    <submittedName>
        <fullName evidence="3">Tetratricopeptide repeat protein</fullName>
    </submittedName>
</protein>
<dbReference type="EMBL" id="VTXW01000002">
    <property type="protein sequence ID" value="NOH32537.1"/>
    <property type="molecule type" value="Genomic_DNA"/>
</dbReference>
<dbReference type="AlphaFoldDB" id="A0A7Y3YLF9"/>
<dbReference type="Proteomes" id="UP000525336">
    <property type="component" value="Unassembled WGS sequence"/>
</dbReference>
<gene>
    <name evidence="3" type="ORF">F0245_03965</name>
</gene>
<evidence type="ECO:0000313" key="4">
    <source>
        <dbReference type="Proteomes" id="UP000525336"/>
    </source>
</evidence>
<dbReference type="InterPro" id="IPR019734">
    <property type="entry name" value="TPR_rpt"/>
</dbReference>
<sequence>MDTIIKQAIELRKEAKYQESRDLLAALLDDEKYAAKAHLQIAWSYDNQGKEQQAIEYYLLSLLGELTSTERFDALFGLASTYRSLGLYAEALSYFEQTMSEYPESLEVQPFYAMCLYNLGRHKESTSLLLELLVSTTNSDAIKEYQRAISLYAQDLDKTW</sequence>
<dbReference type="InterPro" id="IPR011990">
    <property type="entry name" value="TPR-like_helical_dom_sf"/>
</dbReference>
<dbReference type="PROSITE" id="PS50005">
    <property type="entry name" value="TPR"/>
    <property type="match status" value="1"/>
</dbReference>
<evidence type="ECO:0000256" key="1">
    <source>
        <dbReference type="PROSITE-ProRule" id="PRU00339"/>
    </source>
</evidence>
<evidence type="ECO:0000313" key="3">
    <source>
        <dbReference type="EMBL" id="NOH32537.1"/>
    </source>
</evidence>
<reference evidence="3 4" key="1">
    <citation type="submission" date="2019-09" db="EMBL/GenBank/DDBJ databases">
        <title>Draft genome sequencing and comparative genomics of hatchery-associated Vibrios.</title>
        <authorList>
            <person name="Kehlet-Delgado H."/>
            <person name="Mueller R.S."/>
        </authorList>
    </citation>
    <scope>NUCLEOTIDE SEQUENCE [LARGE SCALE GENOMIC DNA]</scope>
    <source>
        <strain evidence="3 4">00-90-10</strain>
    </source>
</reference>
<proteinExistence type="predicted"/>
<feature type="repeat" description="TPR" evidence="1">
    <location>
        <begin position="72"/>
        <end position="105"/>
    </location>
</feature>
<accession>A0A7Y3YLF9</accession>
<dbReference type="SUPFAM" id="SSF48452">
    <property type="entry name" value="TPR-like"/>
    <property type="match status" value="1"/>
</dbReference>
<dbReference type="SMART" id="SM00028">
    <property type="entry name" value="TPR"/>
    <property type="match status" value="2"/>
</dbReference>
<comment type="caution">
    <text evidence="3">The sequence shown here is derived from an EMBL/GenBank/DDBJ whole genome shotgun (WGS) entry which is preliminary data.</text>
</comment>
<dbReference type="Gene3D" id="1.25.40.10">
    <property type="entry name" value="Tetratricopeptide repeat domain"/>
    <property type="match status" value="1"/>
</dbReference>
<dbReference type="InterPro" id="IPR041656">
    <property type="entry name" value="TPR_5"/>
</dbReference>
<feature type="domain" description="Tetratrico peptide repeat group 5" evidence="2">
    <location>
        <begin position="39"/>
        <end position="156"/>
    </location>
</feature>
<keyword evidence="1" id="KW-0802">TPR repeat</keyword>
<organism evidence="3 4">
    <name type="scientific">Vibrio chagasii</name>
    <dbReference type="NCBI Taxonomy" id="170679"/>
    <lineage>
        <taxon>Bacteria</taxon>
        <taxon>Pseudomonadati</taxon>
        <taxon>Pseudomonadota</taxon>
        <taxon>Gammaproteobacteria</taxon>
        <taxon>Vibrionales</taxon>
        <taxon>Vibrionaceae</taxon>
        <taxon>Vibrio</taxon>
    </lineage>
</organism>
<evidence type="ECO:0000259" key="2">
    <source>
        <dbReference type="Pfam" id="PF12688"/>
    </source>
</evidence>
<dbReference type="RefSeq" id="WP_171366815.1">
    <property type="nucleotide sequence ID" value="NZ_VTXW01000002.1"/>
</dbReference>